<keyword evidence="5" id="KW-1185">Reference proteome</keyword>
<accession>A0ABS4BXX3</accession>
<sequence>MPLDRTTLAGLLKVQGYRTAAIGKWHYTNIKNQLIIK</sequence>
<dbReference type="Gene3D" id="3.40.720.10">
    <property type="entry name" value="Alkaline Phosphatase, subunit A"/>
    <property type="match status" value="1"/>
</dbReference>
<dbReference type="RefSeq" id="WP_209656455.1">
    <property type="nucleotide sequence ID" value="NZ_JAGJCB010000022.1"/>
</dbReference>
<name>A0ABS4BXX3_9FLAO</name>
<proteinExistence type="inferred from homology"/>
<organism evidence="4 5">
    <name type="scientific">Mariniflexile gromovii</name>
    <dbReference type="NCBI Taxonomy" id="362523"/>
    <lineage>
        <taxon>Bacteria</taxon>
        <taxon>Pseudomonadati</taxon>
        <taxon>Bacteroidota</taxon>
        <taxon>Flavobacteriia</taxon>
        <taxon>Flavobacteriales</taxon>
        <taxon>Flavobacteriaceae</taxon>
        <taxon>Mariniflexile</taxon>
    </lineage>
</organism>
<feature type="domain" description="Sulfatase N-terminal" evidence="3">
    <location>
        <begin position="3"/>
        <end position="33"/>
    </location>
</feature>
<comment type="caution">
    <text evidence="4">The sequence shown here is derived from an EMBL/GenBank/DDBJ whole genome shotgun (WGS) entry which is preliminary data.</text>
</comment>
<evidence type="ECO:0000313" key="5">
    <source>
        <dbReference type="Proteomes" id="UP000670776"/>
    </source>
</evidence>
<reference evidence="4 5" key="1">
    <citation type="submission" date="2021-04" db="EMBL/GenBank/DDBJ databases">
        <title>Mariniflexile gromovii gen. nov., sp. nov., a gliding bacterium isolated from the sea urchin Strongylocentrotus intermedius.</title>
        <authorList>
            <person name="Ko S."/>
            <person name="Le V."/>
            <person name="Ahn C.-Y."/>
            <person name="Oh H.-M."/>
        </authorList>
    </citation>
    <scope>NUCLEOTIDE SEQUENCE [LARGE SCALE GENOMIC DNA]</scope>
    <source>
        <strain evidence="4 5">KCTC 12570</strain>
    </source>
</reference>
<evidence type="ECO:0000256" key="1">
    <source>
        <dbReference type="ARBA" id="ARBA00008779"/>
    </source>
</evidence>
<evidence type="ECO:0000259" key="3">
    <source>
        <dbReference type="Pfam" id="PF00884"/>
    </source>
</evidence>
<dbReference type="InterPro" id="IPR000917">
    <property type="entry name" value="Sulfatase_N"/>
</dbReference>
<evidence type="ECO:0000256" key="2">
    <source>
        <dbReference type="ARBA" id="ARBA00022801"/>
    </source>
</evidence>
<dbReference type="SUPFAM" id="SSF53649">
    <property type="entry name" value="Alkaline phosphatase-like"/>
    <property type="match status" value="1"/>
</dbReference>
<keyword evidence="2" id="KW-0378">Hydrolase</keyword>
<dbReference type="InterPro" id="IPR024607">
    <property type="entry name" value="Sulfatase_CS"/>
</dbReference>
<dbReference type="Pfam" id="PF00884">
    <property type="entry name" value="Sulfatase"/>
    <property type="match status" value="1"/>
</dbReference>
<comment type="similarity">
    <text evidence="1">Belongs to the sulfatase family.</text>
</comment>
<evidence type="ECO:0000313" key="4">
    <source>
        <dbReference type="EMBL" id="MBP0905435.1"/>
    </source>
</evidence>
<dbReference type="InterPro" id="IPR017850">
    <property type="entry name" value="Alkaline_phosphatase_core_sf"/>
</dbReference>
<dbReference type="Proteomes" id="UP000670776">
    <property type="component" value="Unassembled WGS sequence"/>
</dbReference>
<dbReference type="PROSITE" id="PS00149">
    <property type="entry name" value="SULFATASE_2"/>
    <property type="match status" value="1"/>
</dbReference>
<protein>
    <submittedName>
        <fullName evidence="4">Sulfatase-like hydrolase/transferase</fullName>
    </submittedName>
</protein>
<dbReference type="EMBL" id="JAGJCB010000022">
    <property type="protein sequence ID" value="MBP0905435.1"/>
    <property type="molecule type" value="Genomic_DNA"/>
</dbReference>
<gene>
    <name evidence="4" type="ORF">J8H85_16495</name>
</gene>